<name>A0A095VT11_9GAMM</name>
<dbReference type="Pfam" id="PF07715">
    <property type="entry name" value="Plug"/>
    <property type="match status" value="1"/>
</dbReference>
<dbReference type="STRING" id="1265313.HRUBRA_00839"/>
<sequence>MASSSGALLLPAAAHAQLEEIVVTARARTESLQDVPSTVTAFSTGQIEDMGIERAEDFISQTPGVSMVNSVEIGDSSLSIRGMNGARDAETNFALIIDGILHVNTYAFNREYADLEQIEILKGPQGALYGRSAAAGAVIMSTKRPSQEVEGKVRVSFAEDNTYTGLATVSGPLSDTVAGRLQADFRSSDGFYSNSFLNDDVVDAAENYAVAGRLVFDPSDTLSFDTKLRYSKAEASAIAFNAGFAIPSFQAFGTPGSEAFYQDVNDHDFVFAGNVEPISEQEVIEFSIKMDKQLDWGGTLTAWGAYSDSEDTFIADGTSGAFGFYAGTDSCINSLANLAPSYTPAVPGGVTPLPAPTFIFGSGPGESVLPPYSPTTCDGYQWQERIQEDFSFQVQLTSAEDQQLRWQAGAYYLNIERRQAVAQARDPGAEWPARSQLPEAIFTPLTDAIVDDTFDTEVFAVFGSVSYDITDRLELSLAARYDREEREVSNNVPSPADGNLTSFIDFCGGNCTLNGEPLAGSPLNPGFVNFDDFTVSPTLPDRSETFDQVQPKISLRWDATDATTIYGSWGVGFKAGGFLNQGSTETIQFYLVDNGGAVNAPPGLFREETSSAFEVGFRSDLFDNTLRLNGAVFYTEVDDMQFFEFFVGPFGLLRTASNIDEVTLQGFELSAAWAMTDNLRLDLGYSMVDGEIDENALRPYTKGNEVPNNPEFTANAALQYNQPIGEFELFGRLEYSYQGDTYYHTVQDDIVPATLFGGPPANYDVTRVDGYGLTNLRLGVRTNQWSVTAFASNLFEEEFIREVILAPEFGGGFISPGTLRRVGVELQYNF</sequence>
<evidence type="ECO:0000259" key="13">
    <source>
        <dbReference type="Pfam" id="PF00593"/>
    </source>
</evidence>
<evidence type="ECO:0000256" key="2">
    <source>
        <dbReference type="ARBA" id="ARBA00022448"/>
    </source>
</evidence>
<keyword evidence="8 12" id="KW-0798">TonB box</keyword>
<dbReference type="CDD" id="cd01347">
    <property type="entry name" value="ligand_gated_channel"/>
    <property type="match status" value="1"/>
</dbReference>
<keyword evidence="3 11" id="KW-1134">Transmembrane beta strand</keyword>
<comment type="subcellular location">
    <subcellularLocation>
        <location evidence="1 11">Cell outer membrane</location>
        <topology evidence="1 11">Multi-pass membrane protein</topology>
    </subcellularLocation>
</comment>
<evidence type="ECO:0000256" key="10">
    <source>
        <dbReference type="ARBA" id="ARBA00023237"/>
    </source>
</evidence>
<evidence type="ECO:0000256" key="5">
    <source>
        <dbReference type="ARBA" id="ARBA00022692"/>
    </source>
</evidence>
<dbReference type="PATRIC" id="fig|1265313.6.peg.832"/>
<reference evidence="15 16" key="1">
    <citation type="journal article" date="2014" name="Genome Announc.">
        <title>Genome Sequence of Gammaproteobacterial Pseudohaliea rubra Type Strain DSM 19751, Isolated from Coastal Seawater of the Mediterranean Sea.</title>
        <authorList>
            <person name="Spring S."/>
            <person name="Fiebig A."/>
            <person name="Riedel T."/>
            <person name="Goker M."/>
            <person name="Klenk H.P."/>
        </authorList>
    </citation>
    <scope>NUCLEOTIDE SEQUENCE [LARGE SCALE GENOMIC DNA]</scope>
    <source>
        <strain evidence="15 16">DSM 19751</strain>
    </source>
</reference>
<evidence type="ECO:0000256" key="3">
    <source>
        <dbReference type="ARBA" id="ARBA00022452"/>
    </source>
</evidence>
<evidence type="ECO:0000313" key="15">
    <source>
        <dbReference type="EMBL" id="KGE04500.1"/>
    </source>
</evidence>
<evidence type="ECO:0000256" key="1">
    <source>
        <dbReference type="ARBA" id="ARBA00004571"/>
    </source>
</evidence>
<evidence type="ECO:0000259" key="14">
    <source>
        <dbReference type="Pfam" id="PF07715"/>
    </source>
</evidence>
<comment type="similarity">
    <text evidence="11 12">Belongs to the TonB-dependent receptor family.</text>
</comment>
<dbReference type="InterPro" id="IPR000531">
    <property type="entry name" value="Beta-barrel_TonB"/>
</dbReference>
<dbReference type="HOGENOM" id="CLU_008287_15_0_6"/>
<evidence type="ECO:0000256" key="6">
    <source>
        <dbReference type="ARBA" id="ARBA00023004"/>
    </source>
</evidence>
<evidence type="ECO:0000256" key="8">
    <source>
        <dbReference type="ARBA" id="ARBA00023077"/>
    </source>
</evidence>
<dbReference type="eggNOG" id="COG4774">
    <property type="taxonomic scope" value="Bacteria"/>
</dbReference>
<dbReference type="AlphaFoldDB" id="A0A095VT11"/>
<keyword evidence="9 11" id="KW-0472">Membrane</keyword>
<gene>
    <name evidence="15" type="ORF">HRUBRA_00839</name>
</gene>
<feature type="domain" description="TonB-dependent receptor plug" evidence="14">
    <location>
        <begin position="32"/>
        <end position="137"/>
    </location>
</feature>
<keyword evidence="4" id="KW-0410">Iron transport</keyword>
<dbReference type="GO" id="GO:0006826">
    <property type="term" value="P:iron ion transport"/>
    <property type="evidence" value="ECO:0007669"/>
    <property type="project" value="UniProtKB-KW"/>
</dbReference>
<dbReference type="GO" id="GO:0009279">
    <property type="term" value="C:cell outer membrane"/>
    <property type="evidence" value="ECO:0007669"/>
    <property type="project" value="UniProtKB-SubCell"/>
</dbReference>
<accession>A0A095VT11</accession>
<evidence type="ECO:0000256" key="9">
    <source>
        <dbReference type="ARBA" id="ARBA00023136"/>
    </source>
</evidence>
<evidence type="ECO:0000256" key="7">
    <source>
        <dbReference type="ARBA" id="ARBA00023065"/>
    </source>
</evidence>
<protein>
    <submittedName>
        <fullName evidence="15">Outer membrane receptor protein, mostly Fe transport</fullName>
    </submittedName>
</protein>
<evidence type="ECO:0000256" key="4">
    <source>
        <dbReference type="ARBA" id="ARBA00022496"/>
    </source>
</evidence>
<dbReference type="EMBL" id="AUVB01000024">
    <property type="protein sequence ID" value="KGE04500.1"/>
    <property type="molecule type" value="Genomic_DNA"/>
</dbReference>
<dbReference type="Proteomes" id="UP000029640">
    <property type="component" value="Unassembled WGS sequence"/>
</dbReference>
<keyword evidence="6" id="KW-0408">Iron</keyword>
<proteinExistence type="inferred from homology"/>
<dbReference type="InterPro" id="IPR039426">
    <property type="entry name" value="TonB-dep_rcpt-like"/>
</dbReference>
<dbReference type="SUPFAM" id="SSF56935">
    <property type="entry name" value="Porins"/>
    <property type="match status" value="1"/>
</dbReference>
<evidence type="ECO:0000256" key="12">
    <source>
        <dbReference type="RuleBase" id="RU003357"/>
    </source>
</evidence>
<dbReference type="PROSITE" id="PS52016">
    <property type="entry name" value="TONB_DEPENDENT_REC_3"/>
    <property type="match status" value="1"/>
</dbReference>
<dbReference type="Gene3D" id="2.40.170.20">
    <property type="entry name" value="TonB-dependent receptor, beta-barrel domain"/>
    <property type="match status" value="2"/>
</dbReference>
<keyword evidence="2 11" id="KW-0813">Transport</keyword>
<keyword evidence="7" id="KW-0406">Ion transport</keyword>
<dbReference type="InterPro" id="IPR036942">
    <property type="entry name" value="Beta-barrel_TonB_sf"/>
</dbReference>
<dbReference type="PANTHER" id="PTHR32552:SF81">
    <property type="entry name" value="TONB-DEPENDENT OUTER MEMBRANE RECEPTOR"/>
    <property type="match status" value="1"/>
</dbReference>
<keyword evidence="10 11" id="KW-0998">Cell outer membrane</keyword>
<evidence type="ECO:0000256" key="11">
    <source>
        <dbReference type="PROSITE-ProRule" id="PRU01360"/>
    </source>
</evidence>
<keyword evidence="5 11" id="KW-0812">Transmembrane</keyword>
<organism evidence="15 16">
    <name type="scientific">Pseudohaliea rubra DSM 19751</name>
    <dbReference type="NCBI Taxonomy" id="1265313"/>
    <lineage>
        <taxon>Bacteria</taxon>
        <taxon>Pseudomonadati</taxon>
        <taxon>Pseudomonadota</taxon>
        <taxon>Gammaproteobacteria</taxon>
        <taxon>Cellvibrionales</taxon>
        <taxon>Halieaceae</taxon>
        <taxon>Pseudohaliea</taxon>
    </lineage>
</organism>
<dbReference type="PANTHER" id="PTHR32552">
    <property type="entry name" value="FERRICHROME IRON RECEPTOR-RELATED"/>
    <property type="match status" value="1"/>
</dbReference>
<dbReference type="InterPro" id="IPR012910">
    <property type="entry name" value="Plug_dom"/>
</dbReference>
<comment type="caution">
    <text evidence="15">The sequence shown here is derived from an EMBL/GenBank/DDBJ whole genome shotgun (WGS) entry which is preliminary data.</text>
</comment>
<keyword evidence="15" id="KW-0675">Receptor</keyword>
<evidence type="ECO:0000313" key="16">
    <source>
        <dbReference type="Proteomes" id="UP000029640"/>
    </source>
</evidence>
<dbReference type="Pfam" id="PF00593">
    <property type="entry name" value="TonB_dep_Rec_b-barrel"/>
    <property type="match status" value="1"/>
</dbReference>
<keyword evidence="16" id="KW-1185">Reference proteome</keyword>
<feature type="domain" description="TonB-dependent receptor-like beta-barrel" evidence="13">
    <location>
        <begin position="279"/>
        <end position="794"/>
    </location>
</feature>